<dbReference type="AlphaFoldDB" id="A0AAV9VM53"/>
<dbReference type="InterPro" id="IPR001245">
    <property type="entry name" value="Ser-Thr/Tyr_kinase_cat_dom"/>
</dbReference>
<dbReference type="GO" id="GO:0004672">
    <property type="term" value="F:protein kinase activity"/>
    <property type="evidence" value="ECO:0007669"/>
    <property type="project" value="InterPro"/>
</dbReference>
<dbReference type="Pfam" id="PF07714">
    <property type="entry name" value="PK_Tyr_Ser-Thr"/>
    <property type="match status" value="1"/>
</dbReference>
<dbReference type="Gene3D" id="1.10.510.10">
    <property type="entry name" value="Transferase(Phosphotransferase) domain 1"/>
    <property type="match status" value="1"/>
</dbReference>
<sequence length="555" mass="61964">MAEIAGLVIGLPGLAEVCFKLCGVIQARVKDYGNSVQLTEMNKTIVRLLVGEIHTLLEYFASRAETLPPGLSAEIEELYQILRSLLEKANRAIPQNTGGKLNSLKFALFNKQKIDEAVKELEEWQSRFMRRALIAFFFNNNPGNTQTNSASPENIGLLGSSGYQGGAEGDTQAVIERIRVSRTRYKVNISESELPSASNKITESIQASTSQGPKNIILIRDPLCVSNTMPRVPNSPVAVAAYQSSDDTRSTPILVDFRPYPENATEVAVQKLRKLVRDVAAVFASADPEDMSVLTCIGFAHDPLNSRFELHFNFPSITKDRPRSLSDMLLDSVNKKQGVFHHLNQRVMFAKQLASAILYVHSFGFVHKNIRPDNVLVFEPSQATDGSDAKHEKFPRYLGKPFLVGFNGIRKVDAESQMLLHTDPKQMIYHHPDRYRLKEGDEFTMKHDVYSLGVIMLEIALWNSFYDRGPGGLGSKLWADANRLHPPDKLNSIFVRMATTQVPRIVGERYRDAVLACLTGLKDENGETITKDEDGVELGLAYLQQVVEQLEEISL</sequence>
<gene>
    <name evidence="2" type="ORF">TWF730_005960</name>
</gene>
<evidence type="ECO:0000259" key="1">
    <source>
        <dbReference type="PROSITE" id="PS50011"/>
    </source>
</evidence>
<evidence type="ECO:0000313" key="3">
    <source>
        <dbReference type="Proteomes" id="UP001373714"/>
    </source>
</evidence>
<dbReference type="PANTHER" id="PTHR37542:SF3">
    <property type="entry name" value="PRION-INHIBITION AND PROPAGATION HELO DOMAIN-CONTAINING PROTEIN"/>
    <property type="match status" value="1"/>
</dbReference>
<comment type="caution">
    <text evidence="2">The sequence shown here is derived from an EMBL/GenBank/DDBJ whole genome shotgun (WGS) entry which is preliminary data.</text>
</comment>
<dbReference type="InterPro" id="IPR000719">
    <property type="entry name" value="Prot_kinase_dom"/>
</dbReference>
<protein>
    <recommendedName>
        <fullName evidence="1">Protein kinase domain-containing protein</fullName>
    </recommendedName>
</protein>
<organism evidence="2 3">
    <name type="scientific">Orbilia blumenaviensis</name>
    <dbReference type="NCBI Taxonomy" id="1796055"/>
    <lineage>
        <taxon>Eukaryota</taxon>
        <taxon>Fungi</taxon>
        <taxon>Dikarya</taxon>
        <taxon>Ascomycota</taxon>
        <taxon>Pezizomycotina</taxon>
        <taxon>Orbiliomycetes</taxon>
        <taxon>Orbiliales</taxon>
        <taxon>Orbiliaceae</taxon>
        <taxon>Orbilia</taxon>
    </lineage>
</organism>
<dbReference type="PANTHER" id="PTHR37542">
    <property type="entry name" value="HELO DOMAIN-CONTAINING PROTEIN-RELATED"/>
    <property type="match status" value="1"/>
</dbReference>
<reference evidence="2 3" key="1">
    <citation type="submission" date="2019-10" db="EMBL/GenBank/DDBJ databases">
        <authorList>
            <person name="Palmer J.M."/>
        </authorList>
    </citation>
    <scope>NUCLEOTIDE SEQUENCE [LARGE SCALE GENOMIC DNA]</scope>
    <source>
        <strain evidence="2 3">TWF730</strain>
    </source>
</reference>
<evidence type="ECO:0000313" key="2">
    <source>
        <dbReference type="EMBL" id="KAK6362264.1"/>
    </source>
</evidence>
<dbReference type="Proteomes" id="UP001373714">
    <property type="component" value="Unassembled WGS sequence"/>
</dbReference>
<keyword evidence="3" id="KW-1185">Reference proteome</keyword>
<feature type="domain" description="Protein kinase" evidence="1">
    <location>
        <begin position="203"/>
        <end position="555"/>
    </location>
</feature>
<dbReference type="SUPFAM" id="SSF56112">
    <property type="entry name" value="Protein kinase-like (PK-like)"/>
    <property type="match status" value="1"/>
</dbReference>
<proteinExistence type="predicted"/>
<dbReference type="PROSITE" id="PS50011">
    <property type="entry name" value="PROTEIN_KINASE_DOM"/>
    <property type="match status" value="1"/>
</dbReference>
<dbReference type="GO" id="GO:0005524">
    <property type="term" value="F:ATP binding"/>
    <property type="evidence" value="ECO:0007669"/>
    <property type="project" value="InterPro"/>
</dbReference>
<accession>A0AAV9VM53</accession>
<dbReference type="EMBL" id="JAVHNS010000002">
    <property type="protein sequence ID" value="KAK6362264.1"/>
    <property type="molecule type" value="Genomic_DNA"/>
</dbReference>
<name>A0AAV9VM53_9PEZI</name>
<dbReference type="InterPro" id="IPR011009">
    <property type="entry name" value="Kinase-like_dom_sf"/>
</dbReference>